<dbReference type="GO" id="GO:0005737">
    <property type="term" value="C:cytoplasm"/>
    <property type="evidence" value="ECO:0007669"/>
    <property type="project" value="TreeGrafter"/>
</dbReference>
<dbReference type="Pfam" id="PF01266">
    <property type="entry name" value="DAO"/>
    <property type="match status" value="1"/>
</dbReference>
<comment type="caution">
    <text evidence="2">The sequence shown here is derived from an EMBL/GenBank/DDBJ whole genome shotgun (WGS) entry which is preliminary data.</text>
</comment>
<dbReference type="Gene3D" id="3.50.50.60">
    <property type="entry name" value="FAD/NAD(P)-binding domain"/>
    <property type="match status" value="1"/>
</dbReference>
<name>A0A9W7GIQ7_9STRA</name>
<evidence type="ECO:0000259" key="1">
    <source>
        <dbReference type="Pfam" id="PF01266"/>
    </source>
</evidence>
<dbReference type="PANTHER" id="PTHR13847">
    <property type="entry name" value="SARCOSINE DEHYDROGENASE-RELATED"/>
    <property type="match status" value="1"/>
</dbReference>
<dbReference type="Gene3D" id="3.30.9.10">
    <property type="entry name" value="D-Amino Acid Oxidase, subunit A, domain 2"/>
    <property type="match status" value="1"/>
</dbReference>
<evidence type="ECO:0000313" key="3">
    <source>
        <dbReference type="Proteomes" id="UP001165065"/>
    </source>
</evidence>
<dbReference type="SUPFAM" id="SSF51905">
    <property type="entry name" value="FAD/NAD(P)-binding domain"/>
    <property type="match status" value="1"/>
</dbReference>
<reference evidence="3" key="1">
    <citation type="journal article" date="2023" name="Commun. Biol.">
        <title>Genome analysis of Parmales, the sister group of diatoms, reveals the evolutionary specialization of diatoms from phago-mixotrophs to photoautotrophs.</title>
        <authorList>
            <person name="Ban H."/>
            <person name="Sato S."/>
            <person name="Yoshikawa S."/>
            <person name="Yamada K."/>
            <person name="Nakamura Y."/>
            <person name="Ichinomiya M."/>
            <person name="Sato N."/>
            <person name="Blanc-Mathieu R."/>
            <person name="Endo H."/>
            <person name="Kuwata A."/>
            <person name="Ogata H."/>
        </authorList>
    </citation>
    <scope>NUCLEOTIDE SEQUENCE [LARGE SCALE GENOMIC DNA]</scope>
</reference>
<dbReference type="AlphaFoldDB" id="A0A9W7GIQ7"/>
<dbReference type="InterPro" id="IPR036188">
    <property type="entry name" value="FAD/NAD-bd_sf"/>
</dbReference>
<keyword evidence="3" id="KW-1185">Reference proteome</keyword>
<dbReference type="EMBL" id="BRYA01000234">
    <property type="protein sequence ID" value="GMI44993.1"/>
    <property type="molecule type" value="Genomic_DNA"/>
</dbReference>
<feature type="domain" description="FAD dependent oxidoreductase" evidence="1">
    <location>
        <begin position="45"/>
        <end position="207"/>
    </location>
</feature>
<gene>
    <name evidence="2" type="ORF">TrCOL_g7686</name>
</gene>
<dbReference type="OrthoDB" id="498204at2759"/>
<accession>A0A9W7GIQ7</accession>
<proteinExistence type="predicted"/>
<evidence type="ECO:0000313" key="2">
    <source>
        <dbReference type="EMBL" id="GMI44993.1"/>
    </source>
</evidence>
<protein>
    <recommendedName>
        <fullName evidence="1">FAD dependent oxidoreductase domain-containing protein</fullName>
    </recommendedName>
</protein>
<sequence>MQQICYHFQPTNLLAEDVKLTRGDCLVSVDPTRAVFHALPIISGDNFVVAAGTGSRKILKDIGVPCPTVPIKGYLLTFSSSTQRKHNMKLPKKMFVAPMGMEEGGRYIYRLSGLAEFGGKDQGVDWEGRERAFSKRDRAALDMMRGVIEEKFDDIEVVDEDYGYRCLAPDDVPLIGRTKYSNLFLNTGHGSKGWTMGAGAGKLCAQLVLGMRPEIEAKWYDPLRFEGPSFVKRAVDELAHEDTEHVPPHLRWSPR</sequence>
<organism evidence="2 3">
    <name type="scientific">Triparma columacea</name>
    <dbReference type="NCBI Taxonomy" id="722753"/>
    <lineage>
        <taxon>Eukaryota</taxon>
        <taxon>Sar</taxon>
        <taxon>Stramenopiles</taxon>
        <taxon>Ochrophyta</taxon>
        <taxon>Bolidophyceae</taxon>
        <taxon>Parmales</taxon>
        <taxon>Triparmaceae</taxon>
        <taxon>Triparma</taxon>
    </lineage>
</organism>
<dbReference type="InterPro" id="IPR006076">
    <property type="entry name" value="FAD-dep_OxRdtase"/>
</dbReference>
<dbReference type="Proteomes" id="UP001165065">
    <property type="component" value="Unassembled WGS sequence"/>
</dbReference>